<dbReference type="Gene3D" id="3.40.50.150">
    <property type="entry name" value="Vaccinia Virus protein VP39"/>
    <property type="match status" value="1"/>
</dbReference>
<dbReference type="EMBL" id="AONC01000003">
    <property type="protein sequence ID" value="EXJ16995.1"/>
    <property type="molecule type" value="Genomic_DNA"/>
</dbReference>
<dbReference type="OrthoDB" id="5563826at2"/>
<gene>
    <name evidence="1" type="ORF">D779_1818</name>
</gene>
<dbReference type="AlphaFoldDB" id="W9W344"/>
<evidence type="ECO:0000313" key="1">
    <source>
        <dbReference type="EMBL" id="EXJ16995.1"/>
    </source>
</evidence>
<dbReference type="PATRIC" id="fig|1249627.3.peg.279"/>
<dbReference type="InterPro" id="IPR010342">
    <property type="entry name" value="DUF938"/>
</dbReference>
<dbReference type="SUPFAM" id="SSF53335">
    <property type="entry name" value="S-adenosyl-L-methionine-dependent methyltransferases"/>
    <property type="match status" value="1"/>
</dbReference>
<name>W9W344_9GAMM</name>
<dbReference type="eggNOG" id="COG0500">
    <property type="taxonomic scope" value="Bacteria"/>
</dbReference>
<dbReference type="RefSeq" id="WP_043748302.1">
    <property type="nucleotide sequence ID" value="NZ_AONC01000003.1"/>
</dbReference>
<dbReference type="PANTHER" id="PTHR20974">
    <property type="entry name" value="UPF0585 PROTEIN CG18661"/>
    <property type="match status" value="1"/>
</dbReference>
<comment type="caution">
    <text evidence="1">The sequence shown here is derived from an EMBL/GenBank/DDBJ whole genome shotgun (WGS) entry which is preliminary data.</text>
</comment>
<organism evidence="1 2">
    <name type="scientific">Imhoffiella purpurea</name>
    <dbReference type="NCBI Taxonomy" id="1249627"/>
    <lineage>
        <taxon>Bacteria</taxon>
        <taxon>Pseudomonadati</taxon>
        <taxon>Pseudomonadota</taxon>
        <taxon>Gammaproteobacteria</taxon>
        <taxon>Chromatiales</taxon>
        <taxon>Chromatiaceae</taxon>
        <taxon>Imhoffiella</taxon>
    </lineage>
</organism>
<proteinExistence type="predicted"/>
<evidence type="ECO:0000313" key="2">
    <source>
        <dbReference type="Proteomes" id="UP000019460"/>
    </source>
</evidence>
<keyword evidence="2" id="KW-1185">Reference proteome</keyword>
<accession>W9W344</accession>
<dbReference type="STRING" id="1249627.D779_1818"/>
<dbReference type="CDD" id="cd02440">
    <property type="entry name" value="AdoMet_MTases"/>
    <property type="match status" value="1"/>
</dbReference>
<evidence type="ECO:0008006" key="3">
    <source>
        <dbReference type="Google" id="ProtNLM"/>
    </source>
</evidence>
<dbReference type="Proteomes" id="UP000019460">
    <property type="component" value="Unassembled WGS sequence"/>
</dbReference>
<dbReference type="InterPro" id="IPR029063">
    <property type="entry name" value="SAM-dependent_MTases_sf"/>
</dbReference>
<protein>
    <recommendedName>
        <fullName evidence="3">SAM-dependent methyltransferase</fullName>
    </recommendedName>
</protein>
<reference evidence="1 2" key="1">
    <citation type="submission" date="2012-11" db="EMBL/GenBank/DDBJ databases">
        <title>Genome assembly of Thiorhodococcus sp. AK35.</title>
        <authorList>
            <person name="Nupur N."/>
            <person name="Khatri I."/>
            <person name="Subramanian S."/>
            <person name="Pinnaka A."/>
        </authorList>
    </citation>
    <scope>NUCLEOTIDE SEQUENCE [LARGE SCALE GENOMIC DNA]</scope>
    <source>
        <strain evidence="1 2">AK35</strain>
    </source>
</reference>
<dbReference type="Pfam" id="PF06080">
    <property type="entry name" value="DUF938"/>
    <property type="match status" value="1"/>
</dbReference>
<sequence>MHPQKKPYAPSCDENKAPILAVIRPLFETARSLLEIGSGTGQHAVCFAAAMPHLIWQTSDMAENLPGIHAWLDEADLPNLAPPIVLDTTRDWPEGPFDAVFSANTAHIMPFEAVEAMFAGVGRVLAPGGYFALYGPFNRDGAFTSDSNRRFDAWLKSQDTRMGVRDLADLHALASQAGLRPVAEHPMPANNLTLVWQRDAT</sequence>
<dbReference type="PANTHER" id="PTHR20974:SF0">
    <property type="entry name" value="UPF0585 PROTEIN CG18661"/>
    <property type="match status" value="1"/>
</dbReference>